<evidence type="ECO:0000313" key="2">
    <source>
        <dbReference type="Proteomes" id="UP000625711"/>
    </source>
</evidence>
<dbReference type="EMBL" id="JAACXV010018682">
    <property type="protein sequence ID" value="KAF7263986.1"/>
    <property type="molecule type" value="Genomic_DNA"/>
</dbReference>
<organism evidence="1 2">
    <name type="scientific">Rhynchophorus ferrugineus</name>
    <name type="common">Red palm weevil</name>
    <name type="synonym">Curculio ferrugineus</name>
    <dbReference type="NCBI Taxonomy" id="354439"/>
    <lineage>
        <taxon>Eukaryota</taxon>
        <taxon>Metazoa</taxon>
        <taxon>Ecdysozoa</taxon>
        <taxon>Arthropoda</taxon>
        <taxon>Hexapoda</taxon>
        <taxon>Insecta</taxon>
        <taxon>Pterygota</taxon>
        <taxon>Neoptera</taxon>
        <taxon>Endopterygota</taxon>
        <taxon>Coleoptera</taxon>
        <taxon>Polyphaga</taxon>
        <taxon>Cucujiformia</taxon>
        <taxon>Curculionidae</taxon>
        <taxon>Dryophthorinae</taxon>
        <taxon>Rhynchophorus</taxon>
    </lineage>
</organism>
<sequence length="79" mass="9135">MASQISGFNSIRHFLMGFLKSKVYVNKPQMIQHLQDNICHEIEEIQPQMLLDVMKNALKRAQSCIANRGHHLVDIIFQS</sequence>
<dbReference type="GO" id="GO:0003676">
    <property type="term" value="F:nucleic acid binding"/>
    <property type="evidence" value="ECO:0007669"/>
    <property type="project" value="InterPro"/>
</dbReference>
<name>A0A834M1C7_RHYFE</name>
<dbReference type="AlphaFoldDB" id="A0A834M1C7"/>
<dbReference type="Proteomes" id="UP000625711">
    <property type="component" value="Unassembled WGS sequence"/>
</dbReference>
<comment type="caution">
    <text evidence="1">The sequence shown here is derived from an EMBL/GenBank/DDBJ whole genome shotgun (WGS) entry which is preliminary data.</text>
</comment>
<reference evidence="1" key="1">
    <citation type="submission" date="2020-08" db="EMBL/GenBank/DDBJ databases">
        <title>Genome sequencing and assembly of the red palm weevil Rhynchophorus ferrugineus.</title>
        <authorList>
            <person name="Dias G.B."/>
            <person name="Bergman C.M."/>
            <person name="Manee M."/>
        </authorList>
    </citation>
    <scope>NUCLEOTIDE SEQUENCE</scope>
    <source>
        <strain evidence="1">AA-2017</strain>
        <tissue evidence="1">Whole larva</tissue>
    </source>
</reference>
<protein>
    <submittedName>
        <fullName evidence="1">Uncharacterized protein</fullName>
    </submittedName>
</protein>
<dbReference type="InterPro" id="IPR036397">
    <property type="entry name" value="RNaseH_sf"/>
</dbReference>
<proteinExistence type="predicted"/>
<evidence type="ECO:0000313" key="1">
    <source>
        <dbReference type="EMBL" id="KAF7263986.1"/>
    </source>
</evidence>
<accession>A0A834M1C7</accession>
<dbReference type="Gene3D" id="3.30.420.10">
    <property type="entry name" value="Ribonuclease H-like superfamily/Ribonuclease H"/>
    <property type="match status" value="1"/>
</dbReference>
<keyword evidence="2" id="KW-1185">Reference proteome</keyword>
<gene>
    <name evidence="1" type="ORF">GWI33_000791</name>
</gene>
<dbReference type="OrthoDB" id="8194107at2759"/>